<evidence type="ECO:0000313" key="1">
    <source>
        <dbReference type="EMBL" id="AKV58423.1"/>
    </source>
</evidence>
<sequence length="180" mass="19477">MIAVNLVGVYAIGPEEFLCALLEWEEEQRYVPVWLSLADGAALAAAIEGEARRRPSVHDAMTELITRATTGINTIAVTSYYQGVFISELSLADGTTIDMRTSDALLLAVASDTQIFVDESVLQQASMHLNPATAKELFDLDLEDELDQAEIEGEFEEFMRELGLDGGDGGNEGDQPSSSS</sequence>
<dbReference type="PATRIC" id="fig|156976.3.peg.729"/>
<protein>
    <submittedName>
        <fullName evidence="1">Uncharacterized protein</fullName>
    </submittedName>
</protein>
<dbReference type="PROSITE" id="PS51658">
    <property type="entry name" value="BFN"/>
    <property type="match status" value="1"/>
</dbReference>
<dbReference type="InterPro" id="IPR036104">
    <property type="entry name" value="BFN_sf"/>
</dbReference>
<accession>A0A0K1RAJ9</accession>
<dbReference type="EMBL" id="CP012342">
    <property type="protein sequence ID" value="AKV58423.1"/>
    <property type="molecule type" value="Genomic_DNA"/>
</dbReference>
<dbReference type="RefSeq" id="WP_052204375.1">
    <property type="nucleotide sequence ID" value="NZ_BAAAGW010000006.1"/>
</dbReference>
<dbReference type="KEGG" id="crie:AK829_03695"/>
<dbReference type="InterPro" id="IPR003729">
    <property type="entry name" value="Bi_nuclease_dom"/>
</dbReference>
<dbReference type="SUPFAM" id="SSF103256">
    <property type="entry name" value="Hypothetical protein TM0160"/>
    <property type="match status" value="1"/>
</dbReference>
<evidence type="ECO:0000313" key="2">
    <source>
        <dbReference type="Proteomes" id="UP000060016"/>
    </source>
</evidence>
<dbReference type="Proteomes" id="UP000060016">
    <property type="component" value="Chromosome"/>
</dbReference>
<dbReference type="Gene3D" id="3.10.690.10">
    <property type="entry name" value="Bifunctional nuclease domain"/>
    <property type="match status" value="1"/>
</dbReference>
<dbReference type="Pfam" id="PF02577">
    <property type="entry name" value="BFN_dom"/>
    <property type="match status" value="1"/>
</dbReference>
<dbReference type="AlphaFoldDB" id="A0A0K1RAJ9"/>
<organism evidence="1 2">
    <name type="scientific">Corynebacterium riegelii</name>
    <dbReference type="NCBI Taxonomy" id="156976"/>
    <lineage>
        <taxon>Bacteria</taxon>
        <taxon>Bacillati</taxon>
        <taxon>Actinomycetota</taxon>
        <taxon>Actinomycetes</taxon>
        <taxon>Mycobacteriales</taxon>
        <taxon>Corynebacteriaceae</taxon>
        <taxon>Corynebacterium</taxon>
    </lineage>
</organism>
<gene>
    <name evidence="1" type="ORF">AK829_03695</name>
</gene>
<reference evidence="1 2" key="1">
    <citation type="submission" date="2015-08" db="EMBL/GenBank/DDBJ databases">
        <authorList>
            <person name="Babu N.S."/>
            <person name="Beckwith C.J."/>
            <person name="Beseler K.G."/>
            <person name="Brison A."/>
            <person name="Carone J.V."/>
            <person name="Caskin T.P."/>
            <person name="Diamond M."/>
            <person name="Durham M.E."/>
            <person name="Foxe J.M."/>
            <person name="Go M."/>
            <person name="Henderson B.A."/>
            <person name="Jones I.B."/>
            <person name="McGettigan J.A."/>
            <person name="Micheletti S.J."/>
            <person name="Nasrallah M.E."/>
            <person name="Ortiz D."/>
            <person name="Piller C.R."/>
            <person name="Privatt S.R."/>
            <person name="Schneider S.L."/>
            <person name="Sharp S."/>
            <person name="Smith T.C."/>
            <person name="Stanton J.D."/>
            <person name="Ullery H.E."/>
            <person name="Wilson R.J."/>
            <person name="Serrano M.G."/>
            <person name="Buck G."/>
            <person name="Lee V."/>
            <person name="Wang Y."/>
            <person name="Carvalho R."/>
            <person name="Voegtly L."/>
            <person name="Shi R."/>
            <person name="Duckworth R."/>
            <person name="Johnson A."/>
            <person name="Loviza R."/>
            <person name="Walstead R."/>
            <person name="Shah Z."/>
            <person name="Kiflezghi M."/>
            <person name="Wade K."/>
            <person name="Ball S.L."/>
            <person name="Bradley K.W."/>
            <person name="Asai D.J."/>
            <person name="Bowman C.A."/>
            <person name="Russell D.A."/>
            <person name="Pope W.H."/>
            <person name="Jacobs-Sera D."/>
            <person name="Hendrix R.W."/>
            <person name="Hatfull G.F."/>
        </authorList>
    </citation>
    <scope>NUCLEOTIDE SEQUENCE [LARGE SCALE GENOMIC DNA]</scope>
    <source>
        <strain evidence="1 2">PUDD_83A45</strain>
    </source>
</reference>
<keyword evidence="2" id="KW-1185">Reference proteome</keyword>
<proteinExistence type="predicted"/>
<dbReference type="GO" id="GO:0004518">
    <property type="term" value="F:nuclease activity"/>
    <property type="evidence" value="ECO:0007669"/>
    <property type="project" value="InterPro"/>
</dbReference>
<dbReference type="STRING" id="156976.AK829_03695"/>
<name>A0A0K1RAJ9_9CORY</name>